<keyword evidence="3" id="KW-1185">Reference proteome</keyword>
<evidence type="ECO:0000313" key="2">
    <source>
        <dbReference type="EMBL" id="OKH91480.1"/>
    </source>
</evidence>
<feature type="transmembrane region" description="Helical" evidence="1">
    <location>
        <begin position="126"/>
        <end position="148"/>
    </location>
</feature>
<dbReference type="RefSeq" id="WP_073793167.1">
    <property type="nucleotide sequence ID" value="NZ_LFBV01000009.1"/>
</dbReference>
<feature type="transmembrane region" description="Helical" evidence="1">
    <location>
        <begin position="6"/>
        <end position="26"/>
    </location>
</feature>
<keyword evidence="1" id="KW-0812">Transmembrane</keyword>
<dbReference type="AlphaFoldDB" id="A0A1Q4V163"/>
<dbReference type="Proteomes" id="UP000186455">
    <property type="component" value="Unassembled WGS sequence"/>
</dbReference>
<proteinExistence type="predicted"/>
<gene>
    <name evidence="2" type="ORF">AB852_28395</name>
</gene>
<keyword evidence="1" id="KW-0472">Membrane</keyword>
<keyword evidence="1" id="KW-1133">Transmembrane helix</keyword>
<dbReference type="STRING" id="1048205.AB852_28395"/>
<feature type="transmembrane region" description="Helical" evidence="1">
    <location>
        <begin position="95"/>
        <end position="114"/>
    </location>
</feature>
<sequence>MTTTNLTLAGLAAVLAILWANLRPWWKGKRELKQLRAFGTGALLGTLSTMCAGGLLGWLALGANRVANTGGDKATLGTTGQSSASTLASGTLGQLTPEAAVVVFLITIGTVLAWREAGKQDKKRLVGGVFCGATLCLTAGVAGALVWLPDLLNAIGLALRGTAEGAGLL</sequence>
<evidence type="ECO:0000313" key="3">
    <source>
        <dbReference type="Proteomes" id="UP000186455"/>
    </source>
</evidence>
<organism evidence="2 3">
    <name type="scientific">Streptomyces uncialis</name>
    <dbReference type="NCBI Taxonomy" id="1048205"/>
    <lineage>
        <taxon>Bacteria</taxon>
        <taxon>Bacillati</taxon>
        <taxon>Actinomycetota</taxon>
        <taxon>Actinomycetes</taxon>
        <taxon>Kitasatosporales</taxon>
        <taxon>Streptomycetaceae</taxon>
        <taxon>Streptomyces</taxon>
    </lineage>
</organism>
<feature type="transmembrane region" description="Helical" evidence="1">
    <location>
        <begin position="38"/>
        <end position="61"/>
    </location>
</feature>
<name>A0A1Q4V163_9ACTN</name>
<accession>A0A1Q4V163</accession>
<dbReference type="EMBL" id="LFBV01000009">
    <property type="protein sequence ID" value="OKH91480.1"/>
    <property type="molecule type" value="Genomic_DNA"/>
</dbReference>
<comment type="caution">
    <text evidence="2">The sequence shown here is derived from an EMBL/GenBank/DDBJ whole genome shotgun (WGS) entry which is preliminary data.</text>
</comment>
<protein>
    <submittedName>
        <fullName evidence="2">Uncharacterized protein</fullName>
    </submittedName>
</protein>
<evidence type="ECO:0000256" key="1">
    <source>
        <dbReference type="SAM" id="Phobius"/>
    </source>
</evidence>
<reference evidence="2 3" key="1">
    <citation type="submission" date="2015-06" db="EMBL/GenBank/DDBJ databases">
        <title>Cloning and characterization of the uncialamcin biosynthetic gene cluster.</title>
        <authorList>
            <person name="Yan X."/>
            <person name="Huang T."/>
            <person name="Ge H."/>
            <person name="Shen B."/>
        </authorList>
    </citation>
    <scope>NUCLEOTIDE SEQUENCE [LARGE SCALE GENOMIC DNA]</scope>
    <source>
        <strain evidence="2 3">DCA2648</strain>
    </source>
</reference>